<keyword evidence="1" id="KW-1133">Transmembrane helix</keyword>
<feature type="domain" description="VTT" evidence="2">
    <location>
        <begin position="40"/>
        <end position="155"/>
    </location>
</feature>
<accession>A0A7U6GJL4</accession>
<dbReference type="PANTHER" id="PTHR42709:SF11">
    <property type="entry name" value="DEDA FAMILY PROTEIN"/>
    <property type="match status" value="1"/>
</dbReference>
<dbReference type="Proteomes" id="UP000031631">
    <property type="component" value="Chromosome"/>
</dbReference>
<dbReference type="Pfam" id="PF09335">
    <property type="entry name" value="VTT_dom"/>
    <property type="match status" value="1"/>
</dbReference>
<dbReference type="InterPro" id="IPR051311">
    <property type="entry name" value="DedA_domain"/>
</dbReference>
<evidence type="ECO:0000313" key="3">
    <source>
        <dbReference type="EMBL" id="BAO44802.1"/>
    </source>
</evidence>
<sequence length="193" mass="21799">MKLFSSLYARAMRWARHPRAPWYLAGLSFAESSFFPVPPDVMLAPMSLARPDKAWWFALITTLASVVGGIGGYFIGLWAFDFIEPMLHDFGYYGKYLQVRSWFDEWGFWAIFVAGFSPIPYKVFTITAGVISMSFLPFVLASLIGRGGRFSLVAGLMAWGGKPMEDKLHQYMDVIGWFVVVLIFVAVIVVKIQ</sequence>
<dbReference type="GO" id="GO:0005886">
    <property type="term" value="C:plasma membrane"/>
    <property type="evidence" value="ECO:0007669"/>
    <property type="project" value="TreeGrafter"/>
</dbReference>
<dbReference type="KEGG" id="tbn:TBH_C1887"/>
<dbReference type="AlphaFoldDB" id="A0A7U6GJL4"/>
<protein>
    <recommendedName>
        <fullName evidence="2">VTT domain-containing protein</fullName>
    </recommendedName>
</protein>
<evidence type="ECO:0000313" key="4">
    <source>
        <dbReference type="Proteomes" id="UP000031631"/>
    </source>
</evidence>
<dbReference type="PANTHER" id="PTHR42709">
    <property type="entry name" value="ALKALINE PHOSPHATASE LIKE PROTEIN"/>
    <property type="match status" value="1"/>
</dbReference>
<reference evidence="3 4" key="1">
    <citation type="journal article" date="2014" name="PLoS ONE">
        <title>Physiological and genomic features of a novel sulfur-oxidizing gammaproteobacterium belonging to a previously uncultivated symbiotic lineage isolated from a hydrothermal vent.</title>
        <authorList>
            <person name="Nunoura T."/>
            <person name="Takaki Y."/>
            <person name="Kazama H."/>
            <person name="Kakuta J."/>
            <person name="Shimamura S."/>
            <person name="Makita H."/>
            <person name="Hirai M."/>
            <person name="Miyazaki M."/>
            <person name="Takai K."/>
        </authorList>
    </citation>
    <scope>NUCLEOTIDE SEQUENCE [LARGE SCALE GENOMIC DNA]</scope>
    <source>
        <strain evidence="3 4">Hiromi1</strain>
    </source>
</reference>
<keyword evidence="1" id="KW-0812">Transmembrane</keyword>
<dbReference type="OrthoDB" id="9810270at2"/>
<feature type="transmembrane region" description="Helical" evidence="1">
    <location>
        <begin position="136"/>
        <end position="159"/>
    </location>
</feature>
<organism evidence="3 4">
    <name type="scientific">Thiolapillus brandeum</name>
    <dbReference type="NCBI Taxonomy" id="1076588"/>
    <lineage>
        <taxon>Bacteria</taxon>
        <taxon>Pseudomonadati</taxon>
        <taxon>Pseudomonadota</taxon>
        <taxon>Gammaproteobacteria</taxon>
        <taxon>Chromatiales</taxon>
        <taxon>Sedimenticolaceae</taxon>
        <taxon>Thiolapillus</taxon>
    </lineage>
</organism>
<dbReference type="EMBL" id="AP012273">
    <property type="protein sequence ID" value="BAO44802.1"/>
    <property type="molecule type" value="Genomic_DNA"/>
</dbReference>
<feature type="transmembrane region" description="Helical" evidence="1">
    <location>
        <begin position="55"/>
        <end position="80"/>
    </location>
</feature>
<feature type="transmembrane region" description="Helical" evidence="1">
    <location>
        <begin position="106"/>
        <end position="124"/>
    </location>
</feature>
<feature type="transmembrane region" description="Helical" evidence="1">
    <location>
        <begin position="171"/>
        <end position="190"/>
    </location>
</feature>
<evidence type="ECO:0000259" key="2">
    <source>
        <dbReference type="Pfam" id="PF09335"/>
    </source>
</evidence>
<keyword evidence="4" id="KW-1185">Reference proteome</keyword>
<dbReference type="RefSeq" id="WP_041067986.1">
    <property type="nucleotide sequence ID" value="NZ_AP012273.1"/>
</dbReference>
<gene>
    <name evidence="3" type="ORF">TBH_C1887</name>
</gene>
<keyword evidence="1" id="KW-0472">Membrane</keyword>
<name>A0A7U6GJL4_9GAMM</name>
<evidence type="ECO:0000256" key="1">
    <source>
        <dbReference type="SAM" id="Phobius"/>
    </source>
</evidence>
<proteinExistence type="predicted"/>
<dbReference type="InterPro" id="IPR032816">
    <property type="entry name" value="VTT_dom"/>
</dbReference>